<dbReference type="Gene3D" id="3.30.379.10">
    <property type="entry name" value="Chitobiase/beta-hexosaminidase domain 2-like"/>
    <property type="match status" value="1"/>
</dbReference>
<dbReference type="InterPro" id="IPR051822">
    <property type="entry name" value="Glycosyl_Hydrolase_84"/>
</dbReference>
<dbReference type="Pfam" id="PF07555">
    <property type="entry name" value="NAGidase"/>
    <property type="match status" value="1"/>
</dbReference>
<dbReference type="PANTHER" id="PTHR13170">
    <property type="entry name" value="O-GLCNACASE"/>
    <property type="match status" value="1"/>
</dbReference>
<keyword evidence="6" id="KW-1185">Reference proteome</keyword>
<evidence type="ECO:0000313" key="6">
    <source>
        <dbReference type="Proteomes" id="UP001595859"/>
    </source>
</evidence>
<proteinExistence type="inferred from homology"/>
<dbReference type="InterPro" id="IPR017853">
    <property type="entry name" value="GH"/>
</dbReference>
<organism evidence="5 6">
    <name type="scientific">Actinophytocola glycyrrhizae</name>
    <dbReference type="NCBI Taxonomy" id="2044873"/>
    <lineage>
        <taxon>Bacteria</taxon>
        <taxon>Bacillati</taxon>
        <taxon>Actinomycetota</taxon>
        <taxon>Actinomycetes</taxon>
        <taxon>Pseudonocardiales</taxon>
        <taxon>Pseudonocardiaceae</taxon>
    </lineage>
</organism>
<dbReference type="InterPro" id="IPR029018">
    <property type="entry name" value="Hex-like_dom2"/>
</dbReference>
<dbReference type="InterPro" id="IPR011496">
    <property type="entry name" value="O-GlcNAcase_cat"/>
</dbReference>
<dbReference type="Proteomes" id="UP001595859">
    <property type="component" value="Unassembled WGS sequence"/>
</dbReference>
<dbReference type="RefSeq" id="WP_378057198.1">
    <property type="nucleotide sequence ID" value="NZ_JBHSIS010000007.1"/>
</dbReference>
<dbReference type="SUPFAM" id="SSF51445">
    <property type="entry name" value="(Trans)glycosidases"/>
    <property type="match status" value="1"/>
</dbReference>
<evidence type="ECO:0000259" key="4">
    <source>
        <dbReference type="PROSITE" id="PS52009"/>
    </source>
</evidence>
<protein>
    <submittedName>
        <fullName evidence="5">Beta-N-acetylglucosaminidase domain-containing protein</fullName>
    </submittedName>
</protein>
<dbReference type="InterPro" id="IPR015882">
    <property type="entry name" value="HEX_bac_N"/>
</dbReference>
<accession>A0ABV9S3Y7</accession>
<evidence type="ECO:0000313" key="5">
    <source>
        <dbReference type="EMBL" id="MFC4855250.1"/>
    </source>
</evidence>
<dbReference type="EMBL" id="JBHSIS010000007">
    <property type="protein sequence ID" value="MFC4855250.1"/>
    <property type="molecule type" value="Genomic_DNA"/>
</dbReference>
<dbReference type="PROSITE" id="PS52009">
    <property type="entry name" value="GH84"/>
    <property type="match status" value="1"/>
</dbReference>
<evidence type="ECO:0000256" key="2">
    <source>
        <dbReference type="ARBA" id="ARBA00023295"/>
    </source>
</evidence>
<dbReference type="PANTHER" id="PTHR13170:SF16">
    <property type="entry name" value="PROTEIN O-GLCNACASE"/>
    <property type="match status" value="1"/>
</dbReference>
<dbReference type="Pfam" id="PF02838">
    <property type="entry name" value="Glyco_hydro_20b"/>
    <property type="match status" value="1"/>
</dbReference>
<dbReference type="Gene3D" id="3.20.20.80">
    <property type="entry name" value="Glycosidases"/>
    <property type="match status" value="1"/>
</dbReference>
<comment type="similarity">
    <text evidence="3">Belongs to the glycosyl hydrolase 84 family.</text>
</comment>
<name>A0ABV9S3Y7_9PSEU</name>
<keyword evidence="1 3" id="KW-0378">Hydrolase</keyword>
<sequence>MSLIIPPPRRLVDHCGPVRLGDRVALAGVTGADRAAETVVLSALAAAGVHRVGVPEPDLTIRFARGAGGPGAYRVVTGPGEVLLEGGDDAGAFYAAHVFARLLAGGLPAVTIEDRPAMAWRGSIEGFYGTPWTHRERLAHLDFLGAHRMNTYVYAPKDDPYHRDRWRESYPPEELARLAELVDRAAANHVRFVFSVSPGLSIRYSERADLDALLAKFAAVRALGCDTFCVALDDIDPLVWHDPRDEDEHGHLGAAHAWLVNRVRDWAGAPVQFVPTEYHGLRETRYRKEIRDLLAPDTAVWWTGHDVIPATITVDEARQARELFGHPILVWDNYPVNDYIPGRVPLGPYDGRENGLSAHVEGVLSNPANQVAMSTIGLSAFAEYGWDDTGFDAAAAHRRALAALAGGRAEAVAALTAFADLNTRDDRLHHDQAPAHAAALATVRADLARGDRAAAVERLTDLADRLIALPGLMADARFAVEAEAWLAAARLWGEALAALVPVLEDGVGHDNVRRLMAAAAAVRDDRRPHRKTGVLVGDGVLDAFLTEVLDAS</sequence>
<feature type="domain" description="GH84" evidence="4">
    <location>
        <begin position="119"/>
        <end position="389"/>
    </location>
</feature>
<dbReference type="SUPFAM" id="SSF55545">
    <property type="entry name" value="beta-N-acetylhexosaminidase-like domain"/>
    <property type="match status" value="1"/>
</dbReference>
<keyword evidence="2 3" id="KW-0326">Glycosidase</keyword>
<comment type="caution">
    <text evidence="5">The sequence shown here is derived from an EMBL/GenBank/DDBJ whole genome shotgun (WGS) entry which is preliminary data.</text>
</comment>
<evidence type="ECO:0000256" key="1">
    <source>
        <dbReference type="ARBA" id="ARBA00022801"/>
    </source>
</evidence>
<evidence type="ECO:0000256" key="3">
    <source>
        <dbReference type="PROSITE-ProRule" id="PRU01353"/>
    </source>
</evidence>
<reference evidence="6" key="1">
    <citation type="journal article" date="2019" name="Int. J. Syst. Evol. Microbiol.">
        <title>The Global Catalogue of Microorganisms (GCM) 10K type strain sequencing project: providing services to taxonomists for standard genome sequencing and annotation.</title>
        <authorList>
            <consortium name="The Broad Institute Genomics Platform"/>
            <consortium name="The Broad Institute Genome Sequencing Center for Infectious Disease"/>
            <person name="Wu L."/>
            <person name="Ma J."/>
        </authorList>
    </citation>
    <scope>NUCLEOTIDE SEQUENCE [LARGE SCALE GENOMIC DNA]</scope>
    <source>
        <strain evidence="6">ZS-22-S1</strain>
    </source>
</reference>
<gene>
    <name evidence="5" type="ORF">ACFPCV_17215</name>
</gene>
<feature type="active site" description="Proton donor" evidence="3">
    <location>
        <position position="234"/>
    </location>
</feature>